<reference evidence="2 3" key="1">
    <citation type="submission" date="2023-08" db="EMBL/GenBank/DDBJ databases">
        <title>Black Yeasts Isolated from many extreme environments.</title>
        <authorList>
            <person name="Coleine C."/>
            <person name="Stajich J.E."/>
            <person name="Selbmann L."/>
        </authorList>
    </citation>
    <scope>NUCLEOTIDE SEQUENCE [LARGE SCALE GENOMIC DNA]</scope>
    <source>
        <strain evidence="2 3">CCFEE 5792</strain>
    </source>
</reference>
<dbReference type="Proteomes" id="UP001358417">
    <property type="component" value="Unassembled WGS sequence"/>
</dbReference>
<gene>
    <name evidence="2" type="ORF">LTR84_006086</name>
</gene>
<feature type="region of interest" description="Disordered" evidence="1">
    <location>
        <begin position="1"/>
        <end position="25"/>
    </location>
</feature>
<dbReference type="GeneID" id="89974259"/>
<feature type="compositionally biased region" description="Basic and acidic residues" evidence="1">
    <location>
        <begin position="243"/>
        <end position="260"/>
    </location>
</feature>
<dbReference type="EMBL" id="JAVRRD010000023">
    <property type="protein sequence ID" value="KAK5047898.1"/>
    <property type="molecule type" value="Genomic_DNA"/>
</dbReference>
<proteinExistence type="predicted"/>
<evidence type="ECO:0000256" key="1">
    <source>
        <dbReference type="SAM" id="MobiDB-lite"/>
    </source>
</evidence>
<comment type="caution">
    <text evidence="2">The sequence shown here is derived from an EMBL/GenBank/DDBJ whole genome shotgun (WGS) entry which is preliminary data.</text>
</comment>
<dbReference type="AlphaFoldDB" id="A0AAV9N1T3"/>
<name>A0AAV9N1T3_9EURO</name>
<evidence type="ECO:0000313" key="3">
    <source>
        <dbReference type="Proteomes" id="UP001358417"/>
    </source>
</evidence>
<feature type="region of interest" description="Disordered" evidence="1">
    <location>
        <begin position="231"/>
        <end position="345"/>
    </location>
</feature>
<protein>
    <submittedName>
        <fullName evidence="2">Uncharacterized protein</fullName>
    </submittedName>
</protein>
<accession>A0AAV9N1T3</accession>
<sequence>MSSNREGPTNPTSKHQSSTETSTGEMQIRDLAFNLAGWALKDVCKGEHMYQQINAKSIPSKKPLQWTTAIDISTTVNNGDTADSAFRQSFDLTDEEADSTQPLPENTSRYLIVGYAKHGIGVFRYSKSPSWFSMHSPSKVGTERPDRKDILSGKNKVAFVVVEMMHREVDPAFYVLLFPRNGLCTPYTIARSEIFFRHEFRRERRPGANATLTGRRYEWVSNITSDRILAGSEQAVSSDEVEEPKISDDTRASSAEKMDDNQALSAGTTDDTRASSAGKIDKDQAFSSGTIDDTRASSAGKIDKDQAFSGGTTDDTRASSAGKIDKDQAVNAGTAEDTRASSTGKIDDNRALSAGILDDIAALQRPYKKAFRKAIEYLVDKMEADLKYRPPPTNRGLLAFVEKSVVEFNASHSSMVVDEVKTLWPQVRHMTPARITKLKSLLEAHNGVISYFHLRAILSEGVYRLSNAGDPVDAAWWVDDLLKSVERLFGLPGDGATQPVAESATDPTVNALKRKLEEITK</sequence>
<organism evidence="2 3">
    <name type="scientific">Exophiala bonariae</name>
    <dbReference type="NCBI Taxonomy" id="1690606"/>
    <lineage>
        <taxon>Eukaryota</taxon>
        <taxon>Fungi</taxon>
        <taxon>Dikarya</taxon>
        <taxon>Ascomycota</taxon>
        <taxon>Pezizomycotina</taxon>
        <taxon>Eurotiomycetes</taxon>
        <taxon>Chaetothyriomycetidae</taxon>
        <taxon>Chaetothyriales</taxon>
        <taxon>Herpotrichiellaceae</taxon>
        <taxon>Exophiala</taxon>
    </lineage>
</organism>
<keyword evidence="3" id="KW-1185">Reference proteome</keyword>
<dbReference type="RefSeq" id="XP_064703404.1">
    <property type="nucleotide sequence ID" value="XM_064849649.1"/>
</dbReference>
<evidence type="ECO:0000313" key="2">
    <source>
        <dbReference type="EMBL" id="KAK5047898.1"/>
    </source>
</evidence>